<dbReference type="STRING" id="7574.A0A1S3HW21"/>
<organism evidence="3 4">
    <name type="scientific">Lingula anatina</name>
    <name type="common">Brachiopod</name>
    <name type="synonym">Lingula unguis</name>
    <dbReference type="NCBI Taxonomy" id="7574"/>
    <lineage>
        <taxon>Eukaryota</taxon>
        <taxon>Metazoa</taxon>
        <taxon>Spiralia</taxon>
        <taxon>Lophotrochozoa</taxon>
        <taxon>Brachiopoda</taxon>
        <taxon>Linguliformea</taxon>
        <taxon>Lingulata</taxon>
        <taxon>Lingulida</taxon>
        <taxon>Linguloidea</taxon>
        <taxon>Lingulidae</taxon>
        <taxon>Lingula</taxon>
    </lineage>
</organism>
<dbReference type="RefSeq" id="XP_013389746.1">
    <property type="nucleotide sequence ID" value="XM_013534292.1"/>
</dbReference>
<dbReference type="InterPro" id="IPR014710">
    <property type="entry name" value="RmlC-like_jellyroll"/>
</dbReference>
<evidence type="ECO:0000256" key="1">
    <source>
        <dbReference type="SAM" id="MobiDB-lite"/>
    </source>
</evidence>
<reference evidence="4" key="2">
    <citation type="submission" date="2025-08" db="UniProtKB">
        <authorList>
            <consortium name="RefSeq"/>
        </authorList>
    </citation>
    <scope>IDENTIFICATION</scope>
</reference>
<evidence type="ECO:0000313" key="4">
    <source>
        <dbReference type="RefSeq" id="XP_013389746.1"/>
    </source>
</evidence>
<proteinExistence type="predicted"/>
<dbReference type="KEGG" id="lak:106158359"/>
<name>A0A1S3HW21_LINAN</name>
<feature type="region of interest" description="Disordered" evidence="1">
    <location>
        <begin position="124"/>
        <end position="222"/>
    </location>
</feature>
<feature type="non-terminal residue" evidence="4">
    <location>
        <position position="394"/>
    </location>
</feature>
<evidence type="ECO:0000313" key="3">
    <source>
        <dbReference type="Proteomes" id="UP000085678"/>
    </source>
</evidence>
<accession>A0A1S3HW21</accession>
<dbReference type="Gene3D" id="2.60.120.10">
    <property type="entry name" value="Jelly Rolls"/>
    <property type="match status" value="1"/>
</dbReference>
<dbReference type="Proteomes" id="UP000085678">
    <property type="component" value="Unplaced"/>
</dbReference>
<protein>
    <submittedName>
        <fullName evidence="4">Uncharacterized protein LOC106158359</fullName>
    </submittedName>
</protein>
<dbReference type="GeneID" id="106158359"/>
<evidence type="ECO:0000259" key="2">
    <source>
        <dbReference type="PROSITE" id="PS50042"/>
    </source>
</evidence>
<dbReference type="SUPFAM" id="SSF51206">
    <property type="entry name" value="cAMP-binding domain-like"/>
    <property type="match status" value="1"/>
</dbReference>
<sequence length="394" mass="44600">MNIYTGPQKQVYFPGRRPKSLSSARKHQSAALDHWVGSVAKVNRINETKRMEILNAQNLKMTEGILRPRADSIAKRSQLKSFSQLTEKVRDTKNLLSRVSLDHRNQDAAIYLRKAMLNRRLPSLSQSLGSSPSSNSSTPRSRATPGCTPQHSQNSTPGSSPWEWSPRCTPGSCASGNDPGIEPDEKKMRLRRGHREDTYKSRRVAGTTERHKDGVASIRNSPTHLPHLLLPKLSRRRLWNKAEVANHKPPLVRFRQAVKTVIVLLKATRLGTSQARPEKQLISFAQYQDEVTKERSSFGDDLSFDPSYYRTKRETQISNEAKSILSKPPSERTEEQLKVALASLKNTVESFTEFPINMQLSLVKVGFYEHFEAKRVIIRQGHTADNFYFIASGK</sequence>
<feature type="domain" description="Cyclic nucleotide-binding" evidence="2">
    <location>
        <begin position="350"/>
        <end position="394"/>
    </location>
</feature>
<gene>
    <name evidence="4" type="primary">LOC106158359</name>
</gene>
<dbReference type="PANTHER" id="PTHR23011:SF28">
    <property type="entry name" value="CYCLIC NUCLEOTIDE-BINDING DOMAIN CONTAINING PROTEIN"/>
    <property type="match status" value="1"/>
</dbReference>
<keyword evidence="3" id="KW-1185">Reference proteome</keyword>
<dbReference type="PANTHER" id="PTHR23011">
    <property type="entry name" value="CYCLIC NUCLEOTIDE-BINDING DOMAIN CONTAINING PROTEIN"/>
    <property type="match status" value="1"/>
</dbReference>
<reference evidence="4" key="1">
    <citation type="journal article" date="2015" name="Nat. Commun.">
        <title>The Lingula genome provides insights into brachiopod evolution and the origin of phosphate biomineralization.</title>
        <authorList>
            <person name="Luo Y.J."/>
            <person name="Takeuchi T."/>
            <person name="Koyanagi R."/>
            <person name="Yamada L."/>
            <person name="Kanda M."/>
            <person name="Khalturina M."/>
            <person name="Fujie M."/>
            <person name="Yamasaki S.I."/>
            <person name="Endo K."/>
            <person name="Satoh N."/>
        </authorList>
    </citation>
    <scope>NUCLEOTIDE SEQUENCE</scope>
</reference>
<dbReference type="InterPro" id="IPR018490">
    <property type="entry name" value="cNMP-bd_dom_sf"/>
</dbReference>
<dbReference type="AlphaFoldDB" id="A0A1S3HW21"/>
<dbReference type="InParanoid" id="A0A1S3HW21"/>
<feature type="compositionally biased region" description="Low complexity" evidence="1">
    <location>
        <begin position="124"/>
        <end position="142"/>
    </location>
</feature>
<dbReference type="InterPro" id="IPR000595">
    <property type="entry name" value="cNMP-bd_dom"/>
</dbReference>
<feature type="compositionally biased region" description="Polar residues" evidence="1">
    <location>
        <begin position="147"/>
        <end position="159"/>
    </location>
</feature>
<dbReference type="CDD" id="cd00038">
    <property type="entry name" value="CAP_ED"/>
    <property type="match status" value="1"/>
</dbReference>
<dbReference type="PROSITE" id="PS50042">
    <property type="entry name" value="CNMP_BINDING_3"/>
    <property type="match status" value="1"/>
</dbReference>
<dbReference type="OrthoDB" id="166212at2759"/>